<name>A0A7S2IEQ6_9DINO</name>
<feature type="transmembrane region" description="Helical" evidence="6">
    <location>
        <begin position="105"/>
        <end position="125"/>
    </location>
</feature>
<keyword evidence="2 6" id="KW-0812">Transmembrane</keyword>
<dbReference type="PANTHER" id="PTHR11132">
    <property type="entry name" value="SOLUTE CARRIER FAMILY 35"/>
    <property type="match status" value="1"/>
</dbReference>
<keyword evidence="4 6" id="KW-0472">Membrane</keyword>
<feature type="transmembrane region" description="Helical" evidence="6">
    <location>
        <begin position="234"/>
        <end position="257"/>
    </location>
</feature>
<evidence type="ECO:0000256" key="2">
    <source>
        <dbReference type="ARBA" id="ARBA00022692"/>
    </source>
</evidence>
<dbReference type="AlphaFoldDB" id="A0A7S2IEQ6"/>
<sequence length="469" mass="50920">MDLVQHALDPSNTAMMWNAMVSDSIKPFIIPVVGLLVGAAMMAAPATNTVGKLVLYFGAQSFMNIYMGWVMRTSVTVPAGTYIQQTNSTLETDLTGCPAGFALTAMQQVISFVVFMLFFTGAWFTPYRYTPKKLNSTFEVFCVIVFGCVFALNIALNNFSLGYISIAVNLIIRSCLPLSTFLSQQGLALFNLYPFKPCRPKEIILMVIGVACAAVFTLARIMGSASQGKGSSNMVLGVCMCVASLLCGSLNLALAGVLGETKLNVFDTVAYMAIPATLFLLPIAMFVQKPVPGEWPKVFGVSHMSDWEILQGVWVLNKRTISWLVLSGVFSFVYNIIQFSIVHTLSPSATAFGGNFNKAALIFLTLLLPFLRVHELPGPPYIQVIWGAVVVNIAAFSYYSYLQIKAKEDAGKQHRAQLIAENDEEDGESTSVGSSASGSASSEEQSFWSQLLGKFGWGEAGRGTRVMAR</sequence>
<keyword evidence="3 6" id="KW-1133">Transmembrane helix</keyword>
<evidence type="ECO:0000313" key="7">
    <source>
        <dbReference type="EMBL" id="CAD9517454.1"/>
    </source>
</evidence>
<evidence type="ECO:0008006" key="8">
    <source>
        <dbReference type="Google" id="ProtNLM"/>
    </source>
</evidence>
<gene>
    <name evidence="7" type="ORF">BRAN1462_LOCUS8523</name>
</gene>
<evidence type="ECO:0000256" key="6">
    <source>
        <dbReference type="SAM" id="Phobius"/>
    </source>
</evidence>
<feature type="transmembrane region" description="Helical" evidence="6">
    <location>
        <begin position="269"/>
        <end position="287"/>
    </location>
</feature>
<feature type="compositionally biased region" description="Low complexity" evidence="5">
    <location>
        <begin position="429"/>
        <end position="444"/>
    </location>
</feature>
<reference evidence="7" key="1">
    <citation type="submission" date="2021-01" db="EMBL/GenBank/DDBJ databases">
        <authorList>
            <person name="Corre E."/>
            <person name="Pelletier E."/>
            <person name="Niang G."/>
            <person name="Scheremetjew M."/>
            <person name="Finn R."/>
            <person name="Kale V."/>
            <person name="Holt S."/>
            <person name="Cochrane G."/>
            <person name="Meng A."/>
            <person name="Brown T."/>
            <person name="Cohen L."/>
        </authorList>
    </citation>
    <scope>NUCLEOTIDE SEQUENCE</scope>
    <source>
        <strain evidence="7">RCC3387</strain>
    </source>
</reference>
<feature type="transmembrane region" description="Helical" evidence="6">
    <location>
        <begin position="349"/>
        <end position="371"/>
    </location>
</feature>
<accession>A0A7S2IEQ6</accession>
<feature type="transmembrane region" description="Helical" evidence="6">
    <location>
        <begin position="137"/>
        <end position="156"/>
    </location>
</feature>
<feature type="region of interest" description="Disordered" evidence="5">
    <location>
        <begin position="420"/>
        <end position="444"/>
    </location>
</feature>
<organism evidence="7">
    <name type="scientific">Zooxanthella nutricula</name>
    <dbReference type="NCBI Taxonomy" id="1333877"/>
    <lineage>
        <taxon>Eukaryota</taxon>
        <taxon>Sar</taxon>
        <taxon>Alveolata</taxon>
        <taxon>Dinophyceae</taxon>
        <taxon>Peridiniales</taxon>
        <taxon>Peridiniales incertae sedis</taxon>
        <taxon>Zooxanthella</taxon>
    </lineage>
</organism>
<dbReference type="InterPro" id="IPR050186">
    <property type="entry name" value="TPT_transporter"/>
</dbReference>
<comment type="subcellular location">
    <subcellularLocation>
        <location evidence="1">Membrane</location>
        <topology evidence="1">Multi-pass membrane protein</topology>
    </subcellularLocation>
</comment>
<feature type="transmembrane region" description="Helical" evidence="6">
    <location>
        <begin position="383"/>
        <end position="402"/>
    </location>
</feature>
<feature type="transmembrane region" description="Helical" evidence="6">
    <location>
        <begin position="203"/>
        <end position="222"/>
    </location>
</feature>
<dbReference type="EMBL" id="HBGW01013390">
    <property type="protein sequence ID" value="CAD9517454.1"/>
    <property type="molecule type" value="Transcribed_RNA"/>
</dbReference>
<evidence type="ECO:0000256" key="4">
    <source>
        <dbReference type="ARBA" id="ARBA00023136"/>
    </source>
</evidence>
<feature type="transmembrane region" description="Helical" evidence="6">
    <location>
        <begin position="162"/>
        <end position="182"/>
    </location>
</feature>
<feature type="transmembrane region" description="Helical" evidence="6">
    <location>
        <begin position="28"/>
        <end position="46"/>
    </location>
</feature>
<feature type="transmembrane region" description="Helical" evidence="6">
    <location>
        <begin position="53"/>
        <end position="71"/>
    </location>
</feature>
<protein>
    <recommendedName>
        <fullName evidence="8">Sugar phosphate transporter domain-containing protein</fullName>
    </recommendedName>
</protein>
<evidence type="ECO:0000256" key="5">
    <source>
        <dbReference type="SAM" id="MobiDB-lite"/>
    </source>
</evidence>
<evidence type="ECO:0000256" key="3">
    <source>
        <dbReference type="ARBA" id="ARBA00022989"/>
    </source>
</evidence>
<evidence type="ECO:0000256" key="1">
    <source>
        <dbReference type="ARBA" id="ARBA00004141"/>
    </source>
</evidence>
<feature type="transmembrane region" description="Helical" evidence="6">
    <location>
        <begin position="320"/>
        <end position="337"/>
    </location>
</feature>
<proteinExistence type="predicted"/>
<dbReference type="GO" id="GO:0016020">
    <property type="term" value="C:membrane"/>
    <property type="evidence" value="ECO:0007669"/>
    <property type="project" value="UniProtKB-SubCell"/>
</dbReference>